<sequence>MTEVGDTRDQNQSTVEDSFVQAGVVNGKQLQAATVHFLDATNQTFFIHKNAEGEVLINLVAKYLQLHERDYFGLTFHSQDGNRHWLYNDRKIIKKLKGASWDFYFEVRFYMQEPSQLVDDLTKYLVYLQVRNDIHSKRLPVTFATQALLASFVIQDVEGDFKETLDYEKALLQAKVSDVISSEFASKVKELHKQHKGLNNIEAEVAYLNVAKSLNMYGMFKFQAKDHLNQAVVIGISAPGISIYHDQADKNETNFSYKLSNYATAKELWKIGVEHHTFFRLIQPEDDLKRGNMCAPRGNRTFRYYGRTQYQTKLHATMFGQMSPDFERSGHIRVDPEELIVSSLETTTPVKNVVDVQSHPHEKTYHIVEGEDVSIDEDDRNKTLIQTDQGLASSKSSHGAEYLIQDSHFSHDTFTSSGYATGDNTFSNTPRSDPSTSRIRFADRVSIDLEKKKKIRRTLFGKGKEKEYMSHGSKLLGYPTDDETQVETNVLLTQNYEFQHLPIDREVALYHPGQSTGKGGITCCGPAKKNGKRNAKGKLIYKSEISKPLSIEEDLEKYPLRYKSDPYHSGVSSESYFVNKKHRKFKRLQHEGTNEVIKKEKVDFKYYPALQPEAVVDNRLEKIYELEKPFDGQLDECSRTNDMGNTPLNVVCESYPVPKYKAANRKQKSGVLSCLKSKTPIEERKQEEYGIQEETIESDPHHIVKRVLRDEDYPVQEPDQVQAYISHDQFDPSIPGTSDQYLVQESVEERTASPVKNYIEVKGRKGKKSSPSKESYDFNKDKYEGPLEDVEKSYDLFTLPLNDHVDTYDYPKYSPMKKNKKTTITNEYSNNYGYSTDKYDGPLENTQRTNDINDTSLADYVEHFEVPKYSPAKPKEKSPVKSDPNQKYNLSSERYEGPLEAIEKYFDMESNPINEHVESYEIPKYIPLKINTKKDIMKERTPSPAEGEDINYPSATVVTAAEIVVKSKKQKKSKKSEVSGNYNVMEQNEIDESSLTTDNLPKYEKIIINHPDEDRVIVKEDIVITQSTEEEKPSTSFVKEVTIVEPEVVKKDSINEADIRKEKSNSLSRLLGRFNRSGRRDSNHDDIVDVKKKSGTLLSDRDSGVEDPGTDAGTLPRLNEEQNELSEKKTKKQKKASLLCSSTGKKGSMAYLPIEQDTDNKVLKNYPTAEAPYEGEVLNIGRDSDLPTNDLRQNVEVYHSGNSVKQPSWNRAFAIFTRTKHDGIEDVINKENINKELYELDTTQYDGPFEVMNVQTQLETSPIQTYSKVYHSGQSFQKKGKKSSSKRQTLNAADSEEDEYHPTSKEKYSSLSRFMGLFNRPKKTETHVFSEGDSGLDGSNSSAEVPANYSISNKKVKKSKYDLDPQPFTGTYENTVKINELRTAPLTESVDIQASGSLQKTGTLDTSYDASIGSESDEEKKNTRSNTLSKFIQRFHLQKKSNGGSDNLKSFEKYPPMTESFEGNLETVELTKTMPTTPLDTSVTLYDVPKYQAKIEKPPGCLSCAVPTRKESVHMYEVKEVTEEDPRITYHHKTSIESERILYGSAAMSTDSEGSEMEETPVEEPTVNEKPFGLKLTVQRPVIPQIDEMAVVTPATDMTFEFKNKKKSSKLACLSSSSSTTSKSSASVEEIRPIGKDEINFEFYPTYDSYKGPVEQTHQNIDFETVPIREHVQLYKVKKYRARKEGDGNHMFACFGKPKLSGSARRHKKSETKSTNYSLGFERSVLVELPVANARLSVNEDENIIKEVQYEAAQPEVKIETAQLEAEIKTKKSGPSCLACVRPKAKKLDVAYESPSSVHIEHGKPKIEKDLEAAEKDLLLKTKKSGPSCFSCVSPKSKKAKLEINQEVPEVAISSDEIEQPTLHGDLELALPEKDAEVKAKKPRVASCFTCIRPQAKLEKRAYKLKQYPISATYEGPVVELKQEPLVGRANLEEHVQLYDIPKYNIKSPKCAALNCASKPKKVDLEAEVEYKPIQVSSAEIDVVKSDEAIELDVEAPKKDLDVEIKAKKASPSSCFSCITPKSKKAKLDVTTPEYVIPSAQVDIDTAIEQPAVQADLQVQPHDVDVEIKTKKMDIESPSTRVDIEQGTDHIDLEIVKPDRKLDFELEGEKPRGLLFSCMKSKPKKIDLEAEYKVEEVPAAQVEINMDKAELQEQLKESVPRGKLEGDAKIKKPRVVSCFTCIRPQAKLEKRAYKLKQYPISATYEGPVVELKQEPLVGRANLEEHVQLYDIPKYNIKSSKCAALNCASKPKKVELEAEYKPAELPTAEIKLEGPDSEIKLENPEDEIKIEVPQKEIDLKIKKEKSSSPSCFACIRPKSKKAKLDVDYKAPEVGVDEIRVEQPELHADIEASIPQKEIELEVKAKKSSPSCFTCVKPKSKKAKFDVEYKAPEIGVDEIRVEQPELHADIEASIPQKEIDLKIKKEKSSSPSCFACVKPKSKKAKLDVEYRAPEVGVDEIRVEQPELHADIEASIPQKEVDIRGKKSRPSCFACVKPKSKKAKLEVGYKEPEVVVPTSQMEINIQEPSIEVQSDLDLPEQKVEAKIKTKKPHAASCFACNRRQNKKMDVNSYPISGIYEGPVVQLKQEPLVAISNLDEHVELYDIPKYNVKSPKCISLNCGASKQKKIEMDTEYEPVDIEVPSTEIPEINKQVEIKVSQDNLGYKHKTSPAKASCFSCASGKKDFGTEYKKPEMILSSVEIEMPESEIRLPSVDIEMPKIELPSTDIETPKVELPSADIELPSAQIDFNPSLDVNVHAMAPKLSHDYELSFERPEGSLDAEIAETKSFSIPSVSPKTGKFEFEYKKAEIEIPKVDIPQFEVKPFDLEVQSPRIQLNKEFHVTSPEAEIAFERPATPEFNIDTEVKGKKLSVSCLSCVKSNQMDLTTEYKGTGVTLPDDDQAIEVKLATLDAAVAEKDVDVVAKAKKPKAASCLACVKPKVSKKPLVLEAYPSTEVYEGNVVGLEKEGVIPTINLKEEVELYPIPKYNLKSPKCGLFSCAAKPKKVVVDDQYTPRDLTVDQPQIEVDVSVPKKKLDVQVKTKKPSLSSRFAPKSKKVELETKLDVPADEVDVAIQQPEMHSQIEVIAPNEKLEADIKVKKPSSKCLSCVGGPKAKKERRAYQMSQYPINATYDSPVLELKQESLVPRSNLDEHVQLYDIPEYNIKSPKCASLNCASKTKKVELESEYKPVEADNPEIEVAVPEIEVTKPEIEVEVPKNKLDVEGKTKRSRSSCFSCFASPKPKKANIEVEYKAPEVAPAEIEIEEPKIHADLEVAISEKELEVKTKKSSPSCFACVRKPKSKKDKLEVEYKGPEVAPTEIEIEEPKIHADLEVTPPEKELEIKAKKSPSCFACVRKPKSKKDKLEVEYKGPEVVIPSTEVDINEPEIHADLEVTPPEKELEIKAKKSPSCFACVRKPKSKKDKLEVEYKAPEVVIPSTEVDINEPEIHADLEVTPPEKELEIKAKKSPSCFACVRKPKSKRDKFEGATVSIDHADADLEIKEPQLDASKGISCCVSPKSKKIDLDAQYHVSDLTLTTPQIKATELPTPKIKVHLPSSEFKSDASLDITSPEVHFERPDFKIEEIHKTAGYDVNYSTPKIETFDISINNDFESSYKNSDPSLNVETGSLLLRGQDIDIGKQIYKEVEIRMNTPEIKISVDEVDTPSRMSLDHSAQIHGETLQIETPHSQIDANLKTKSGGCFNCASKPKKVKHSKTNLEPYLTSDVYKGQLESVTRKDTLQTEPLSSYITLYNVPKYRPANKQPKCAKFNCLGKKQNLQIEEYTPVDKTIVANRQIGVDSLATSDNVVSAEIEPISINVDGKKISNRPSSTCGSLSCASPKQKGEVYYPNEKLDFSKYPNVETYEGEVSFLNAQTDIADQPISLYVTVYDIPKYKAANKQKGCASLNCTTTKPSGDYELTPTQIEHQIENDIETAYAVDFKEAKPTITPESTPIVTPIRDLELVGTQESSWSRFVIPEHTPDYERQGEIELKPESYLANQQAEFSFAVDEVRESPSRHQVSMNTIALDHSIEFDRSLQSSNFEKELDSTNLEKELDIIDGEKHFDASKFGSELEYSVHVEKDVSDGVSFENELPDIPVIIQSHNSEYKRKHDEMRKQSVEIAHQVEEKFHVHVDPFEEKPIIEQINDGQSPIVLPPPPPKSDKIPLITAFKCFSCIKGSAKIQRDSKNLYYTAHYPLLQETHSSELLCMNKTPDADYDSLEKSVLLQTYPKYTAKKIVASDSDDKSDSSGHDKGNKKSSKISFKFGRKRHSGASETVSYKDVNLDEYKLTSALYEGELESVKREDEIKTLPIKEYANPIHKGYYKNLRKQKTKSLPTSDSGISEGESISSGDSPDARNLQKTCAPFTACMPSKHKKLDSPYRKVETGKPQPFGYSTEKYTGELEALDMHKELGSQELVSAVDVYHNGDSYDKLDKKTSSQFHLIPFCVSKQQPSTPPTVRVTTCTLSSSLNKNDQLGLLEFQRISDGSHTQTSLFSTVDPSGDLQCQLDVTRAQKMDCECRVVVCQSGLNDCDRFCKFPRSYQSVTTTITMNKNGGPSSANSTKSPSASFFSMIKKPFTNNQSSKNNQTTKKSKKTASDKAGKNTPSPHSKSSDSDAVEVYDTKAGLNDKSKNSATNYSLETPILSNNMVVNHSNINPQQQSSNQDNAPVTLTQRDPVHEGQTNLRSSVIMDSTVLPLDQNSSGPYKEAEPSDYALIRENKIETVFKLRGNTGQAPDFSSDSPDMVNI</sequence>
<organism evidence="1 2">
    <name type="scientific">Rhabditophanes sp. KR3021</name>
    <dbReference type="NCBI Taxonomy" id="114890"/>
    <lineage>
        <taxon>Eukaryota</taxon>
        <taxon>Metazoa</taxon>
        <taxon>Ecdysozoa</taxon>
        <taxon>Nematoda</taxon>
        <taxon>Chromadorea</taxon>
        <taxon>Rhabditida</taxon>
        <taxon>Tylenchina</taxon>
        <taxon>Panagrolaimomorpha</taxon>
        <taxon>Strongyloidoidea</taxon>
        <taxon>Alloionematidae</taxon>
        <taxon>Rhabditophanes</taxon>
    </lineage>
</organism>
<reference evidence="2" key="1">
    <citation type="submission" date="2016-11" db="UniProtKB">
        <authorList>
            <consortium name="WormBaseParasite"/>
        </authorList>
    </citation>
    <scope>IDENTIFICATION</scope>
    <source>
        <strain evidence="2">KR3021</strain>
    </source>
</reference>
<protein>
    <submittedName>
        <fullName evidence="2">FERM domain-containing protein</fullName>
    </submittedName>
</protein>
<evidence type="ECO:0000313" key="1">
    <source>
        <dbReference type="Proteomes" id="UP000095286"/>
    </source>
</evidence>
<accession>A0AC35UAU6</accession>
<evidence type="ECO:0000313" key="2">
    <source>
        <dbReference type="WBParaSite" id="RSKR_0000957500.1"/>
    </source>
</evidence>
<dbReference type="WBParaSite" id="RSKR_0000957500.1">
    <property type="protein sequence ID" value="RSKR_0000957500.1"/>
    <property type="gene ID" value="RSKR_0000957500"/>
</dbReference>
<name>A0AC35UAU6_9BILA</name>
<dbReference type="Proteomes" id="UP000095286">
    <property type="component" value="Unplaced"/>
</dbReference>
<proteinExistence type="predicted"/>